<dbReference type="SMART" id="SM00388">
    <property type="entry name" value="HisKA"/>
    <property type="match status" value="1"/>
</dbReference>
<comment type="subcellular location">
    <subcellularLocation>
        <location evidence="3">Cell membrane</location>
    </subcellularLocation>
    <subcellularLocation>
        <location evidence="2">Membrane</location>
        <topology evidence="2">Multi-pass membrane protein</topology>
    </subcellularLocation>
</comment>
<accession>A0ABU4VHI4</accession>
<dbReference type="PRINTS" id="PR00344">
    <property type="entry name" value="BCTRLSENSOR"/>
</dbReference>
<dbReference type="InterPro" id="IPR036890">
    <property type="entry name" value="HATPase_C_sf"/>
</dbReference>
<keyword evidence="15" id="KW-1185">Reference proteome</keyword>
<gene>
    <name evidence="14" type="ORF">SK069_02045</name>
</gene>
<evidence type="ECO:0000256" key="12">
    <source>
        <dbReference type="SAM" id="Phobius"/>
    </source>
</evidence>
<dbReference type="Gene3D" id="3.30.565.10">
    <property type="entry name" value="Histidine kinase-like ATPase, C-terminal domain"/>
    <property type="match status" value="1"/>
</dbReference>
<keyword evidence="10" id="KW-0902">Two-component regulatory system</keyword>
<evidence type="ECO:0000256" key="2">
    <source>
        <dbReference type="ARBA" id="ARBA00004141"/>
    </source>
</evidence>
<evidence type="ECO:0000256" key="9">
    <source>
        <dbReference type="ARBA" id="ARBA00022989"/>
    </source>
</evidence>
<dbReference type="PANTHER" id="PTHR45436">
    <property type="entry name" value="SENSOR HISTIDINE KINASE YKOH"/>
    <property type="match status" value="1"/>
</dbReference>
<feature type="transmembrane region" description="Helical" evidence="12">
    <location>
        <begin position="170"/>
        <end position="192"/>
    </location>
</feature>
<keyword evidence="8 14" id="KW-0418">Kinase</keyword>
<dbReference type="EC" id="2.7.13.3" evidence="4"/>
<dbReference type="InterPro" id="IPR004358">
    <property type="entry name" value="Sig_transdc_His_kin-like_C"/>
</dbReference>
<dbReference type="EMBL" id="JAXAVX010000001">
    <property type="protein sequence ID" value="MDX8150363.1"/>
    <property type="molecule type" value="Genomic_DNA"/>
</dbReference>
<dbReference type="InterPro" id="IPR003594">
    <property type="entry name" value="HATPase_dom"/>
</dbReference>
<dbReference type="Pfam" id="PF00512">
    <property type="entry name" value="HisKA"/>
    <property type="match status" value="1"/>
</dbReference>
<feature type="transmembrane region" description="Helical" evidence="12">
    <location>
        <begin position="15"/>
        <end position="37"/>
    </location>
</feature>
<evidence type="ECO:0000256" key="5">
    <source>
        <dbReference type="ARBA" id="ARBA00022553"/>
    </source>
</evidence>
<evidence type="ECO:0000256" key="6">
    <source>
        <dbReference type="ARBA" id="ARBA00022679"/>
    </source>
</evidence>
<dbReference type="SMART" id="SM00387">
    <property type="entry name" value="HATPase_c"/>
    <property type="match status" value="1"/>
</dbReference>
<keyword evidence="9 12" id="KW-1133">Transmembrane helix</keyword>
<keyword evidence="5" id="KW-0597">Phosphoprotein</keyword>
<evidence type="ECO:0000313" key="14">
    <source>
        <dbReference type="EMBL" id="MDX8150363.1"/>
    </source>
</evidence>
<proteinExistence type="predicted"/>
<dbReference type="InterPro" id="IPR005467">
    <property type="entry name" value="His_kinase_dom"/>
</dbReference>
<keyword evidence="6" id="KW-0808">Transferase</keyword>
<dbReference type="InterPro" id="IPR003661">
    <property type="entry name" value="HisK_dim/P_dom"/>
</dbReference>
<dbReference type="RefSeq" id="WP_319952513.1">
    <property type="nucleotide sequence ID" value="NZ_JAXAVX010000001.1"/>
</dbReference>
<organism evidence="14 15">
    <name type="scientific">Patulibacter brassicae</name>
    <dbReference type="NCBI Taxonomy" id="1705717"/>
    <lineage>
        <taxon>Bacteria</taxon>
        <taxon>Bacillati</taxon>
        <taxon>Actinomycetota</taxon>
        <taxon>Thermoleophilia</taxon>
        <taxon>Solirubrobacterales</taxon>
        <taxon>Patulibacteraceae</taxon>
        <taxon>Patulibacter</taxon>
    </lineage>
</organism>
<dbReference type="PANTHER" id="PTHR45436:SF15">
    <property type="entry name" value="SENSOR HISTIDINE KINASE CUSS"/>
    <property type="match status" value="1"/>
</dbReference>
<dbReference type="SUPFAM" id="SSF47384">
    <property type="entry name" value="Homodimeric domain of signal transducing histidine kinase"/>
    <property type="match status" value="1"/>
</dbReference>
<reference evidence="14 15" key="1">
    <citation type="submission" date="2023-11" db="EMBL/GenBank/DDBJ databases">
        <authorList>
            <person name="Xu M."/>
            <person name="Jiang T."/>
        </authorList>
    </citation>
    <scope>NUCLEOTIDE SEQUENCE [LARGE SCALE GENOMIC DNA]</scope>
    <source>
        <strain evidence="14 15">SD</strain>
    </source>
</reference>
<dbReference type="Gene3D" id="1.10.287.130">
    <property type="match status" value="1"/>
</dbReference>
<evidence type="ECO:0000259" key="13">
    <source>
        <dbReference type="PROSITE" id="PS50109"/>
    </source>
</evidence>
<dbReference type="InterPro" id="IPR036097">
    <property type="entry name" value="HisK_dim/P_sf"/>
</dbReference>
<protein>
    <recommendedName>
        <fullName evidence="4">histidine kinase</fullName>
        <ecNumber evidence="4">2.7.13.3</ecNumber>
    </recommendedName>
</protein>
<name>A0ABU4VHI4_9ACTN</name>
<feature type="domain" description="Histidine kinase" evidence="13">
    <location>
        <begin position="212"/>
        <end position="426"/>
    </location>
</feature>
<dbReference type="PROSITE" id="PS50109">
    <property type="entry name" value="HIS_KIN"/>
    <property type="match status" value="1"/>
</dbReference>
<comment type="caution">
    <text evidence="14">The sequence shown here is derived from an EMBL/GenBank/DDBJ whole genome shotgun (WGS) entry which is preliminary data.</text>
</comment>
<evidence type="ECO:0000313" key="15">
    <source>
        <dbReference type="Proteomes" id="UP001277761"/>
    </source>
</evidence>
<keyword evidence="11 12" id="KW-0472">Membrane</keyword>
<dbReference type="Pfam" id="PF02518">
    <property type="entry name" value="HATPase_c"/>
    <property type="match status" value="1"/>
</dbReference>
<dbReference type="SUPFAM" id="SSF55874">
    <property type="entry name" value="ATPase domain of HSP90 chaperone/DNA topoisomerase II/histidine kinase"/>
    <property type="match status" value="1"/>
</dbReference>
<evidence type="ECO:0000256" key="1">
    <source>
        <dbReference type="ARBA" id="ARBA00000085"/>
    </source>
</evidence>
<sequence>MSSLDLRRLRRRLTASYAGVSLVVLVVLCAIAIVQVGDRHHEELDRRLERTALAASGFAYPEGDPSRLVVDRQPDGYFGPQRRPGSPVVVVAAASGRVVAGPPGALDAPRARDALALVRDGRLLRVRDDAVSGEAVRLASAPVNGSDGVLAAIVAVEPLAATRSDIRRDALLIALATLGLWLLTALAGWLLAGRALRPARLGAAREEAFLADAAHELRTPVAVIRARAEQALREQGPAGPAAGALEAIERAAERASGTIGDMLELARLDARRGRFEREPLRLDLLLEQLVEEHEERATAAGATIALDAPDPVVVRADERLLGRAIANLLENAIRYGADGGRIAVRLAAGGEEATVEVRDRGPGVPPAQHAAVFDRFHRASGTAGGSGLGLPIARLVAEAHDGELELLPPDEARPGACFRLRIPREPAA</sequence>
<evidence type="ECO:0000256" key="3">
    <source>
        <dbReference type="ARBA" id="ARBA00004236"/>
    </source>
</evidence>
<dbReference type="Proteomes" id="UP001277761">
    <property type="component" value="Unassembled WGS sequence"/>
</dbReference>
<evidence type="ECO:0000256" key="7">
    <source>
        <dbReference type="ARBA" id="ARBA00022692"/>
    </source>
</evidence>
<evidence type="ECO:0000256" key="8">
    <source>
        <dbReference type="ARBA" id="ARBA00022777"/>
    </source>
</evidence>
<dbReference type="CDD" id="cd00082">
    <property type="entry name" value="HisKA"/>
    <property type="match status" value="1"/>
</dbReference>
<dbReference type="GO" id="GO:0016301">
    <property type="term" value="F:kinase activity"/>
    <property type="evidence" value="ECO:0007669"/>
    <property type="project" value="UniProtKB-KW"/>
</dbReference>
<evidence type="ECO:0000256" key="11">
    <source>
        <dbReference type="ARBA" id="ARBA00023136"/>
    </source>
</evidence>
<evidence type="ECO:0000256" key="4">
    <source>
        <dbReference type="ARBA" id="ARBA00012438"/>
    </source>
</evidence>
<keyword evidence="7 12" id="KW-0812">Transmembrane</keyword>
<comment type="catalytic activity">
    <reaction evidence="1">
        <text>ATP + protein L-histidine = ADP + protein N-phospho-L-histidine.</text>
        <dbReference type="EC" id="2.7.13.3"/>
    </reaction>
</comment>
<dbReference type="InterPro" id="IPR050428">
    <property type="entry name" value="TCS_sensor_his_kinase"/>
</dbReference>
<evidence type="ECO:0000256" key="10">
    <source>
        <dbReference type="ARBA" id="ARBA00023012"/>
    </source>
</evidence>
<dbReference type="CDD" id="cd00075">
    <property type="entry name" value="HATPase"/>
    <property type="match status" value="1"/>
</dbReference>